<evidence type="ECO:0000256" key="8">
    <source>
        <dbReference type="ARBA" id="ARBA00022842"/>
    </source>
</evidence>
<dbReference type="EMBL" id="CAADFF010000027">
    <property type="protein sequence ID" value="VFJ91648.1"/>
    <property type="molecule type" value="Genomic_DNA"/>
</dbReference>
<feature type="domain" description="Polymerase nucleotidyl transferase" evidence="10">
    <location>
        <begin position="11"/>
        <end position="89"/>
    </location>
</feature>
<dbReference type="AlphaFoldDB" id="A0A450UGJ3"/>
<dbReference type="PANTHER" id="PTHR33571">
    <property type="entry name" value="SSL8005 PROTEIN"/>
    <property type="match status" value="1"/>
</dbReference>
<protein>
    <recommendedName>
        <fullName evidence="10">Polymerase nucleotidyl transferase domain-containing protein</fullName>
    </recommendedName>
</protein>
<keyword evidence="2" id="KW-1277">Toxin-antitoxin system</keyword>
<reference evidence="11" key="1">
    <citation type="submission" date="2019-02" db="EMBL/GenBank/DDBJ databases">
        <authorList>
            <person name="Gruber-Vodicka R. H."/>
            <person name="Seah K. B. B."/>
        </authorList>
    </citation>
    <scope>NUCLEOTIDE SEQUENCE</scope>
    <source>
        <strain evidence="11">BECK_M7</strain>
    </source>
</reference>
<sequence>MNKNEVLRLFREHAGILKAEYGVSRIGIFGSVLTGAMTEESDLDIVVELERPIGFRFNGLVEYLEDLFGRKVDVLTRDGLGNIRVKEIAREIERTLVYA</sequence>
<evidence type="ECO:0000256" key="2">
    <source>
        <dbReference type="ARBA" id="ARBA00022649"/>
    </source>
</evidence>
<proteinExistence type="inferred from homology"/>
<comment type="similarity">
    <text evidence="9">Belongs to the MntA antitoxin family.</text>
</comment>
<evidence type="ECO:0000313" key="11">
    <source>
        <dbReference type="EMBL" id="VFJ91648.1"/>
    </source>
</evidence>
<keyword evidence="5" id="KW-0479">Metal-binding</keyword>
<keyword evidence="7" id="KW-0067">ATP-binding</keyword>
<evidence type="ECO:0000256" key="1">
    <source>
        <dbReference type="ARBA" id="ARBA00001946"/>
    </source>
</evidence>
<keyword evidence="8" id="KW-0460">Magnesium</keyword>
<evidence type="ECO:0000256" key="7">
    <source>
        <dbReference type="ARBA" id="ARBA00022840"/>
    </source>
</evidence>
<evidence type="ECO:0000256" key="9">
    <source>
        <dbReference type="ARBA" id="ARBA00038276"/>
    </source>
</evidence>
<evidence type="ECO:0000256" key="3">
    <source>
        <dbReference type="ARBA" id="ARBA00022679"/>
    </source>
</evidence>
<dbReference type="InterPro" id="IPR002934">
    <property type="entry name" value="Polymerase_NTP_transf_dom"/>
</dbReference>
<accession>A0A450UGJ3</accession>
<dbReference type="PANTHER" id="PTHR33571:SF14">
    <property type="entry name" value="PROTEIN ADENYLYLTRANSFERASE MJ0435-RELATED"/>
    <property type="match status" value="1"/>
</dbReference>
<evidence type="ECO:0000256" key="6">
    <source>
        <dbReference type="ARBA" id="ARBA00022741"/>
    </source>
</evidence>
<keyword evidence="4" id="KW-0548">Nucleotidyltransferase</keyword>
<evidence type="ECO:0000259" key="10">
    <source>
        <dbReference type="Pfam" id="PF01909"/>
    </source>
</evidence>
<organism evidence="11">
    <name type="scientific">Candidatus Kentrum sp. LFY</name>
    <dbReference type="NCBI Taxonomy" id="2126342"/>
    <lineage>
        <taxon>Bacteria</taxon>
        <taxon>Pseudomonadati</taxon>
        <taxon>Pseudomonadota</taxon>
        <taxon>Gammaproteobacteria</taxon>
        <taxon>Candidatus Kentrum</taxon>
    </lineage>
</organism>
<keyword evidence="3" id="KW-0808">Transferase</keyword>
<dbReference type="GO" id="GO:0016779">
    <property type="term" value="F:nucleotidyltransferase activity"/>
    <property type="evidence" value="ECO:0007669"/>
    <property type="project" value="UniProtKB-KW"/>
</dbReference>
<name>A0A450UGJ3_9GAMM</name>
<dbReference type="InterPro" id="IPR043519">
    <property type="entry name" value="NT_sf"/>
</dbReference>
<gene>
    <name evidence="11" type="ORF">BECKLFY1418B_GA0070995_102716</name>
</gene>
<dbReference type="GO" id="GO:0046872">
    <property type="term" value="F:metal ion binding"/>
    <property type="evidence" value="ECO:0007669"/>
    <property type="project" value="UniProtKB-KW"/>
</dbReference>
<keyword evidence="6" id="KW-0547">Nucleotide-binding</keyword>
<evidence type="ECO:0000256" key="4">
    <source>
        <dbReference type="ARBA" id="ARBA00022695"/>
    </source>
</evidence>
<dbReference type="GO" id="GO:0005524">
    <property type="term" value="F:ATP binding"/>
    <property type="evidence" value="ECO:0007669"/>
    <property type="project" value="UniProtKB-KW"/>
</dbReference>
<dbReference type="Gene3D" id="3.30.460.10">
    <property type="entry name" value="Beta Polymerase, domain 2"/>
    <property type="match status" value="1"/>
</dbReference>
<comment type="cofactor">
    <cofactor evidence="1">
        <name>Mg(2+)</name>
        <dbReference type="ChEBI" id="CHEBI:18420"/>
    </cofactor>
</comment>
<evidence type="ECO:0000256" key="5">
    <source>
        <dbReference type="ARBA" id="ARBA00022723"/>
    </source>
</evidence>
<dbReference type="Pfam" id="PF01909">
    <property type="entry name" value="NTP_transf_2"/>
    <property type="match status" value="1"/>
</dbReference>
<dbReference type="CDD" id="cd05403">
    <property type="entry name" value="NT_KNTase_like"/>
    <property type="match status" value="1"/>
</dbReference>
<dbReference type="InterPro" id="IPR052038">
    <property type="entry name" value="Type-VII_TA_antitoxin"/>
</dbReference>
<dbReference type="SUPFAM" id="SSF81301">
    <property type="entry name" value="Nucleotidyltransferase"/>
    <property type="match status" value="1"/>
</dbReference>